<evidence type="ECO:0000313" key="4">
    <source>
        <dbReference type="Proteomes" id="UP000184108"/>
    </source>
</evidence>
<dbReference type="InterPro" id="IPR003961">
    <property type="entry name" value="FN3_dom"/>
</dbReference>
<sequence>MITNQLFNLLKRTKLSMIGALALFSGWTAMEAQVVSYYSFSQNQGTYTSLSSPTNIATATASSGTGALDDNVYELNNAIPFSFPFNGTSFNSIKVYANGFISFGSANTSSTDPISSGVSYSGVISPLSADLESLYNINGLTGSIDYAIVGSAPNREFVVQWSHFRPYASTPATAASHHNWNFQARLHENGSVQYVYNMTSQGTPSATNVKVGLRGTTSSDYNNRAASGNTGSNWNNTTAGTNSSAGIATNYSFLPSQGLTFNWTAPSACVAPATQPSNLTLTNSGIIINGSFTASSPAADKYLILRNVNGMTPNAPSNGTVYTTGENSSLNAYVAYYGANTTFENNYNHGIRGNNQYTYTVYAVNSNCLNGPLYNTQNPVSSSVTNCPISVNSITASNATTNSFDIAWPAPENGNALPVSTIIEVAADSNFSSMVAGSPFTLGTSTLSQHIAGLQPNTQYFIRGKSVTTQCESSYSSTVSIYTACTPVSAFYENFDAVSGTNSLPNCWGKILTSNNGSTPTINLTTTEADSAPNNISFYGNGATTTEASTKIILVSPQLTNISSGTHRLRFKAKKTSSDSKIQIVALTGNTASANVEIIETLPLTTTYQEYIVYINNYTGSADHLGIRRIDGSTWSYMYVDDVIWEAAPTCPELASVTLNAETYNGAQISWTNVNNQQPGTGYEYFVSASNTPPADTNTFVSLAPTANSVTVSGLANGTYYFWIRRVCAPGDKSPWKSVMFMTVPTAPAPWKEEFSTSTFPQGWTTGTSPQAFALGSERGATGTGTTPRNLYKNLYASSTAGTFSTISVGPLNTADYELSFYYKQSNYSSPFASLPDWGSFEVQISTDFGATWTTIGTVSNEAGTGSYIKKTYSLAAYQNQFVKVRINANRTAGDFDLSFDSFEIRGGSLSTLETVKDKLRIYPNPAVSFVKIDSKEKVKSFELYNVSGQLVRTGGQVQEVSLENLASGIYILTVTLDNGRTVINKIIKQ</sequence>
<dbReference type="NCBIfam" id="TIGR04183">
    <property type="entry name" value="Por_Secre_tail"/>
    <property type="match status" value="1"/>
</dbReference>
<dbReference type="EMBL" id="FQVE01000002">
    <property type="protein sequence ID" value="SHF33683.1"/>
    <property type="molecule type" value="Genomic_DNA"/>
</dbReference>
<dbReference type="SMART" id="SM00060">
    <property type="entry name" value="FN3"/>
    <property type="match status" value="2"/>
</dbReference>
<feature type="domain" description="Fibronectin type-III" evidence="2">
    <location>
        <begin position="648"/>
        <end position="749"/>
    </location>
</feature>
<proteinExistence type="predicted"/>
<organism evidence="3 4">
    <name type="scientific">Chryseobacterium vrystaatense</name>
    <dbReference type="NCBI Taxonomy" id="307480"/>
    <lineage>
        <taxon>Bacteria</taxon>
        <taxon>Pseudomonadati</taxon>
        <taxon>Bacteroidota</taxon>
        <taxon>Flavobacteriia</taxon>
        <taxon>Flavobacteriales</taxon>
        <taxon>Weeksellaceae</taxon>
        <taxon>Chryseobacterium group</taxon>
        <taxon>Chryseobacterium</taxon>
    </lineage>
</organism>
<evidence type="ECO:0000313" key="3">
    <source>
        <dbReference type="EMBL" id="SHF33683.1"/>
    </source>
</evidence>
<dbReference type="Gene3D" id="2.60.40.10">
    <property type="entry name" value="Immunoglobulins"/>
    <property type="match status" value="2"/>
</dbReference>
<evidence type="ECO:0000256" key="1">
    <source>
        <dbReference type="ARBA" id="ARBA00022729"/>
    </source>
</evidence>
<accession>A0A1M5ATX5</accession>
<dbReference type="AlphaFoldDB" id="A0A1M5ATX5"/>
<dbReference type="CDD" id="cd00063">
    <property type="entry name" value="FN3"/>
    <property type="match status" value="1"/>
</dbReference>
<dbReference type="PROSITE" id="PS50853">
    <property type="entry name" value="FN3"/>
    <property type="match status" value="2"/>
</dbReference>
<dbReference type="SUPFAM" id="SSF49265">
    <property type="entry name" value="Fibronectin type III"/>
    <property type="match status" value="2"/>
</dbReference>
<feature type="domain" description="Fibronectin type-III" evidence="2">
    <location>
        <begin position="390"/>
        <end position="486"/>
    </location>
</feature>
<gene>
    <name evidence="3" type="ORF">SAMN02787073_2031</name>
</gene>
<dbReference type="InterPro" id="IPR013783">
    <property type="entry name" value="Ig-like_fold"/>
</dbReference>
<dbReference type="RefSeq" id="WP_083536144.1">
    <property type="nucleotide sequence ID" value="NZ_FQVE01000002.1"/>
</dbReference>
<dbReference type="InterPro" id="IPR036116">
    <property type="entry name" value="FN3_sf"/>
</dbReference>
<protein>
    <submittedName>
        <fullName evidence="3">Por secretion system C-terminal sorting domain-containing protein</fullName>
    </submittedName>
</protein>
<dbReference type="Proteomes" id="UP000184108">
    <property type="component" value="Unassembled WGS sequence"/>
</dbReference>
<dbReference type="Pfam" id="PF18962">
    <property type="entry name" value="Por_Secre_tail"/>
    <property type="match status" value="1"/>
</dbReference>
<evidence type="ECO:0000259" key="2">
    <source>
        <dbReference type="PROSITE" id="PS50853"/>
    </source>
</evidence>
<dbReference type="InterPro" id="IPR026444">
    <property type="entry name" value="Secre_tail"/>
</dbReference>
<keyword evidence="1" id="KW-0732">Signal</keyword>
<name>A0A1M5ATX5_9FLAO</name>
<reference evidence="4" key="1">
    <citation type="submission" date="2016-11" db="EMBL/GenBank/DDBJ databases">
        <authorList>
            <person name="Varghese N."/>
            <person name="Submissions S."/>
        </authorList>
    </citation>
    <scope>NUCLEOTIDE SEQUENCE [LARGE SCALE GENOMIC DNA]</scope>
    <source>
        <strain evidence="4">YR203</strain>
    </source>
</reference>